<evidence type="ECO:0000313" key="12">
    <source>
        <dbReference type="EMBL" id="TNV77074.1"/>
    </source>
</evidence>
<comment type="caution">
    <text evidence="12">The sequence shown here is derived from an EMBL/GenBank/DDBJ whole genome shotgun (WGS) entry which is preliminary data.</text>
</comment>
<dbReference type="PANTHER" id="PTHR15454:SF73">
    <property type="entry name" value="DYNEIN AXONEMAL LIGHT CHAIN 1"/>
    <property type="match status" value="1"/>
</dbReference>
<dbReference type="Pfam" id="PF12799">
    <property type="entry name" value="LRR_4"/>
    <property type="match status" value="1"/>
</dbReference>
<evidence type="ECO:0000256" key="5">
    <source>
        <dbReference type="ARBA" id="ARBA00022737"/>
    </source>
</evidence>
<dbReference type="SUPFAM" id="SSF52058">
    <property type="entry name" value="L domain-like"/>
    <property type="match status" value="1"/>
</dbReference>
<keyword evidence="6" id="KW-0243">Dynein</keyword>
<dbReference type="Proteomes" id="UP000785679">
    <property type="component" value="Unassembled WGS sequence"/>
</dbReference>
<evidence type="ECO:0000256" key="2">
    <source>
        <dbReference type="ARBA" id="ARBA00022490"/>
    </source>
</evidence>
<evidence type="ECO:0000313" key="13">
    <source>
        <dbReference type="Proteomes" id="UP000785679"/>
    </source>
</evidence>
<name>A0A8J8SZY7_HALGN</name>
<evidence type="ECO:0000256" key="11">
    <source>
        <dbReference type="ARBA" id="ARBA00049760"/>
    </source>
</evidence>
<evidence type="ECO:0000256" key="6">
    <source>
        <dbReference type="ARBA" id="ARBA00023017"/>
    </source>
</evidence>
<gene>
    <name evidence="12" type="ORF">FGO68_gene15382</name>
</gene>
<sequence length="191" mass="21155">MPGTSCKEAIKNFETRTGQNAAEATEVKLICQLPPIDKMDDSLNQLEACQKLSLSTNAIERMIALPKLKSLRILSLGRNNIKRIMALEDVGATLEELWISYNQIEKLDGLQPCVKLTTLYIGNNKIKAWDELSKVSQLPEIKSVLFIGNPIYGDKTKEENAPFVVKRIPQIATLDGKIVTAATRKAASEVD</sequence>
<keyword evidence="7" id="KW-0505">Motor protein</keyword>
<keyword evidence="5" id="KW-0677">Repeat</keyword>
<keyword evidence="3" id="KW-0433">Leucine-rich repeat</keyword>
<evidence type="ECO:0000256" key="10">
    <source>
        <dbReference type="ARBA" id="ARBA00049659"/>
    </source>
</evidence>
<comment type="subcellular location">
    <subcellularLocation>
        <location evidence="1">Cytoplasm</location>
        <location evidence="1">Cytoskeleton</location>
        <location evidence="1">Cilium axoneme</location>
    </subcellularLocation>
</comment>
<organism evidence="12 13">
    <name type="scientific">Halteria grandinella</name>
    <dbReference type="NCBI Taxonomy" id="5974"/>
    <lineage>
        <taxon>Eukaryota</taxon>
        <taxon>Sar</taxon>
        <taxon>Alveolata</taxon>
        <taxon>Ciliophora</taxon>
        <taxon>Intramacronucleata</taxon>
        <taxon>Spirotrichea</taxon>
        <taxon>Stichotrichia</taxon>
        <taxon>Sporadotrichida</taxon>
        <taxon>Halteriidae</taxon>
        <taxon>Halteria</taxon>
    </lineage>
</organism>
<keyword evidence="8" id="KW-0206">Cytoskeleton</keyword>
<dbReference type="EMBL" id="RRYP01012490">
    <property type="protein sequence ID" value="TNV77074.1"/>
    <property type="molecule type" value="Genomic_DNA"/>
</dbReference>
<proteinExistence type="inferred from homology"/>
<dbReference type="AlphaFoldDB" id="A0A8J8SZY7"/>
<keyword evidence="9" id="KW-0966">Cell projection</keyword>
<dbReference type="OrthoDB" id="266138at2759"/>
<evidence type="ECO:0000256" key="4">
    <source>
        <dbReference type="ARBA" id="ARBA00022701"/>
    </source>
</evidence>
<dbReference type="GO" id="GO:0005930">
    <property type="term" value="C:axoneme"/>
    <property type="evidence" value="ECO:0007669"/>
    <property type="project" value="UniProtKB-SubCell"/>
</dbReference>
<dbReference type="InterPro" id="IPR032675">
    <property type="entry name" value="LRR_dom_sf"/>
</dbReference>
<evidence type="ECO:0000256" key="9">
    <source>
        <dbReference type="ARBA" id="ARBA00023273"/>
    </source>
</evidence>
<dbReference type="PROSITE" id="PS51450">
    <property type="entry name" value="LRR"/>
    <property type="match status" value="3"/>
</dbReference>
<keyword evidence="4" id="KW-0493">Microtubule</keyword>
<evidence type="ECO:0000256" key="1">
    <source>
        <dbReference type="ARBA" id="ARBA00004430"/>
    </source>
</evidence>
<dbReference type="SMART" id="SM00365">
    <property type="entry name" value="LRR_SD22"/>
    <property type="match status" value="3"/>
</dbReference>
<dbReference type="PANTHER" id="PTHR15454">
    <property type="entry name" value="NISCHARIN RELATED"/>
    <property type="match status" value="1"/>
</dbReference>
<dbReference type="GO" id="GO:0030286">
    <property type="term" value="C:dynein complex"/>
    <property type="evidence" value="ECO:0007669"/>
    <property type="project" value="UniProtKB-KW"/>
</dbReference>
<evidence type="ECO:0000256" key="7">
    <source>
        <dbReference type="ARBA" id="ARBA00023175"/>
    </source>
</evidence>
<accession>A0A8J8SZY7</accession>
<dbReference type="Gene3D" id="3.80.10.10">
    <property type="entry name" value="Ribonuclease Inhibitor"/>
    <property type="match status" value="1"/>
</dbReference>
<keyword evidence="13" id="KW-1185">Reference proteome</keyword>
<reference evidence="12" key="1">
    <citation type="submission" date="2019-06" db="EMBL/GenBank/DDBJ databases">
        <authorList>
            <person name="Zheng W."/>
        </authorList>
    </citation>
    <scope>NUCLEOTIDE SEQUENCE</scope>
    <source>
        <strain evidence="12">QDHG01</strain>
    </source>
</reference>
<evidence type="ECO:0000256" key="8">
    <source>
        <dbReference type="ARBA" id="ARBA00023212"/>
    </source>
</evidence>
<dbReference type="InterPro" id="IPR001611">
    <property type="entry name" value="Leu-rich_rpt"/>
</dbReference>
<dbReference type="FunFam" id="3.80.10.10:FF:000049">
    <property type="entry name" value="Dynein light chain 1"/>
    <property type="match status" value="1"/>
</dbReference>
<evidence type="ECO:0000256" key="3">
    <source>
        <dbReference type="ARBA" id="ARBA00022614"/>
    </source>
</evidence>
<dbReference type="InterPro" id="IPR025875">
    <property type="entry name" value="Leu-rich_rpt_4"/>
</dbReference>
<comment type="similarity">
    <text evidence="10">Belongs to the dynein light chain LC1-type family.</text>
</comment>
<protein>
    <recommendedName>
        <fullName evidence="11">Dynein axonemal light chain 1</fullName>
    </recommendedName>
</protein>
<keyword evidence="2" id="KW-0963">Cytoplasm</keyword>
<dbReference type="GO" id="GO:0005874">
    <property type="term" value="C:microtubule"/>
    <property type="evidence" value="ECO:0007669"/>
    <property type="project" value="UniProtKB-KW"/>
</dbReference>